<evidence type="ECO:0000256" key="4">
    <source>
        <dbReference type="ARBA" id="ARBA00022692"/>
    </source>
</evidence>
<evidence type="ECO:0000313" key="12">
    <source>
        <dbReference type="Proteomes" id="UP000247498"/>
    </source>
</evidence>
<feature type="transmembrane region" description="Helical" evidence="9">
    <location>
        <begin position="110"/>
        <end position="128"/>
    </location>
</feature>
<accession>A0A2V0NV62</accession>
<comment type="subcellular location">
    <subcellularLocation>
        <location evidence="1">Membrane</location>
        <topology evidence="1">Multi-pass membrane protein</topology>
    </subcellularLocation>
</comment>
<name>A0A2V0NV62_9CHLO</name>
<feature type="transmembrane region" description="Helical" evidence="9">
    <location>
        <begin position="186"/>
        <end position="206"/>
    </location>
</feature>
<reference evidence="11 12" key="1">
    <citation type="journal article" date="2018" name="Sci. Rep.">
        <title>Raphidocelis subcapitata (=Pseudokirchneriella subcapitata) provides an insight into genome evolution and environmental adaptations in the Sphaeropleales.</title>
        <authorList>
            <person name="Suzuki S."/>
            <person name="Yamaguchi H."/>
            <person name="Nakajima N."/>
            <person name="Kawachi M."/>
        </authorList>
    </citation>
    <scope>NUCLEOTIDE SEQUENCE [LARGE SCALE GENOMIC DNA]</scope>
    <source>
        <strain evidence="11 12">NIES-35</strain>
    </source>
</reference>
<dbReference type="Pfam" id="PF01769">
    <property type="entry name" value="MgtE"/>
    <property type="match status" value="1"/>
</dbReference>
<evidence type="ECO:0000256" key="9">
    <source>
        <dbReference type="SAM" id="Phobius"/>
    </source>
</evidence>
<keyword evidence="6 9" id="KW-1133">Transmembrane helix</keyword>
<keyword evidence="4 9" id="KW-0812">Transmembrane</keyword>
<keyword evidence="3" id="KW-0813">Transport</keyword>
<keyword evidence="7 9" id="KW-0472">Membrane</keyword>
<evidence type="ECO:0000256" key="1">
    <source>
        <dbReference type="ARBA" id="ARBA00004141"/>
    </source>
</evidence>
<dbReference type="AlphaFoldDB" id="A0A2V0NV62"/>
<protein>
    <submittedName>
        <fullName evidence="11">Magnesium transporter</fullName>
    </submittedName>
</protein>
<dbReference type="STRING" id="307507.A0A2V0NV62"/>
<feature type="transmembrane region" description="Helical" evidence="9">
    <location>
        <begin position="248"/>
        <end position="266"/>
    </location>
</feature>
<dbReference type="Proteomes" id="UP000247498">
    <property type="component" value="Unassembled WGS sequence"/>
</dbReference>
<feature type="domain" description="SLC41A/MgtE integral membrane" evidence="10">
    <location>
        <begin position="142"/>
        <end position="266"/>
    </location>
</feature>
<dbReference type="InParanoid" id="A0A2V0NV62"/>
<dbReference type="InterPro" id="IPR006667">
    <property type="entry name" value="SLC41_membr_dom"/>
</dbReference>
<dbReference type="PANTHER" id="PTHR41394:SF8">
    <property type="entry name" value="MAGNESIUM TRANSPORTER MGTE"/>
    <property type="match status" value="1"/>
</dbReference>
<comment type="caution">
    <text evidence="11">The sequence shown here is derived from an EMBL/GenBank/DDBJ whole genome shotgun (WGS) entry which is preliminary data.</text>
</comment>
<dbReference type="OrthoDB" id="48232at2759"/>
<evidence type="ECO:0000256" key="6">
    <source>
        <dbReference type="ARBA" id="ARBA00022989"/>
    </source>
</evidence>
<keyword evidence="12" id="KW-1185">Reference proteome</keyword>
<sequence length="272" mass="28329">MASLGRAARAAGRRPGQLAFYPLFPPSVRGGGKIVGKTASKRRAPAPAEAALLDDAGLPSSSAEDAPAMTLGGLDSGSASKRRGRGEDGPEDVDYARETILDIARSRTGWLVAFCIGLLLAALVVEQFEDVLEHHVELSFFVPLIMGHGGNTGSQSVTTVIRALALKQVTNKDVVRVVLKEAGAGCMMGAVLGLAILGFSCIWSGISTQVGATVAIALPLVSLWANGLGAFLTLLADRLKVDPAVTSVPLLMTIVDSTGLVLYFYIAQIMLS</sequence>
<feature type="region of interest" description="Disordered" evidence="8">
    <location>
        <begin position="28"/>
        <end position="91"/>
    </location>
</feature>
<feature type="transmembrane region" description="Helical" evidence="9">
    <location>
        <begin position="212"/>
        <end position="236"/>
    </location>
</feature>
<proteinExistence type="inferred from homology"/>
<evidence type="ECO:0000256" key="2">
    <source>
        <dbReference type="ARBA" id="ARBA00009749"/>
    </source>
</evidence>
<keyword evidence="5" id="KW-0460">Magnesium</keyword>
<dbReference type="SUPFAM" id="SSF161093">
    <property type="entry name" value="MgtE membrane domain-like"/>
    <property type="match status" value="1"/>
</dbReference>
<feature type="compositionally biased region" description="Low complexity" evidence="8">
    <location>
        <begin position="45"/>
        <end position="56"/>
    </location>
</feature>
<evidence type="ECO:0000256" key="8">
    <source>
        <dbReference type="SAM" id="MobiDB-lite"/>
    </source>
</evidence>
<evidence type="ECO:0000256" key="3">
    <source>
        <dbReference type="ARBA" id="ARBA00022448"/>
    </source>
</evidence>
<evidence type="ECO:0000256" key="5">
    <source>
        <dbReference type="ARBA" id="ARBA00022842"/>
    </source>
</evidence>
<evidence type="ECO:0000256" key="7">
    <source>
        <dbReference type="ARBA" id="ARBA00023136"/>
    </source>
</evidence>
<dbReference type="EMBL" id="BDRX01000025">
    <property type="protein sequence ID" value="GBF91501.1"/>
    <property type="molecule type" value="Genomic_DNA"/>
</dbReference>
<organism evidence="11 12">
    <name type="scientific">Raphidocelis subcapitata</name>
    <dbReference type="NCBI Taxonomy" id="307507"/>
    <lineage>
        <taxon>Eukaryota</taxon>
        <taxon>Viridiplantae</taxon>
        <taxon>Chlorophyta</taxon>
        <taxon>core chlorophytes</taxon>
        <taxon>Chlorophyceae</taxon>
        <taxon>CS clade</taxon>
        <taxon>Sphaeropleales</taxon>
        <taxon>Selenastraceae</taxon>
        <taxon>Raphidocelis</taxon>
    </lineage>
</organism>
<evidence type="ECO:0000313" key="11">
    <source>
        <dbReference type="EMBL" id="GBF91501.1"/>
    </source>
</evidence>
<dbReference type="Gene3D" id="1.10.357.20">
    <property type="entry name" value="SLC41 divalent cation transporters, integral membrane domain"/>
    <property type="match status" value="1"/>
</dbReference>
<dbReference type="GO" id="GO:0008324">
    <property type="term" value="F:monoatomic cation transmembrane transporter activity"/>
    <property type="evidence" value="ECO:0007669"/>
    <property type="project" value="InterPro"/>
</dbReference>
<dbReference type="PANTHER" id="PTHR41394">
    <property type="entry name" value="MAGNESIUM TRANSPORTER MGTE"/>
    <property type="match status" value="1"/>
</dbReference>
<dbReference type="GO" id="GO:0016020">
    <property type="term" value="C:membrane"/>
    <property type="evidence" value="ECO:0007669"/>
    <property type="project" value="UniProtKB-SubCell"/>
</dbReference>
<evidence type="ECO:0000259" key="10">
    <source>
        <dbReference type="Pfam" id="PF01769"/>
    </source>
</evidence>
<gene>
    <name evidence="11" type="ORF">Rsub_04241</name>
</gene>
<dbReference type="InterPro" id="IPR036739">
    <property type="entry name" value="SLC41_membr_dom_sf"/>
</dbReference>
<comment type="similarity">
    <text evidence="2">Belongs to the SLC41A transporter family.</text>
</comment>